<reference evidence="2 3" key="1">
    <citation type="journal article" date="2014" name="Agronomy (Basel)">
        <title>A Draft Genome Sequence for Ensete ventricosum, the Drought-Tolerant Tree Against Hunger.</title>
        <authorList>
            <person name="Harrison J."/>
            <person name="Moore K.A."/>
            <person name="Paszkiewicz K."/>
            <person name="Jones T."/>
            <person name="Grant M."/>
            <person name="Ambacheew D."/>
            <person name="Muzemil S."/>
            <person name="Studholme D.J."/>
        </authorList>
    </citation>
    <scope>NUCLEOTIDE SEQUENCE [LARGE SCALE GENOMIC DNA]</scope>
</reference>
<feature type="region of interest" description="Disordered" evidence="1">
    <location>
        <begin position="150"/>
        <end position="202"/>
    </location>
</feature>
<dbReference type="Proteomes" id="UP000287651">
    <property type="component" value="Unassembled WGS sequence"/>
</dbReference>
<accession>A0A427APT1</accession>
<proteinExistence type="predicted"/>
<evidence type="ECO:0000313" key="2">
    <source>
        <dbReference type="EMBL" id="RRT78232.1"/>
    </source>
</evidence>
<gene>
    <name evidence="2" type="ORF">B296_00005531</name>
</gene>
<dbReference type="AlphaFoldDB" id="A0A427APT1"/>
<protein>
    <submittedName>
        <fullName evidence="2">Uncharacterized protein</fullName>
    </submittedName>
</protein>
<evidence type="ECO:0000256" key="1">
    <source>
        <dbReference type="SAM" id="MobiDB-lite"/>
    </source>
</evidence>
<sequence length="202" mass="21852">MIDTGSFVDVLYLSVFQKLELAMSDLSAMTSSLLGFIGDPISPLGTVTHHITFREEPQSKMLLTKFIMVDLSYVRVTKREAKQEKEGVARRLSKGTCVGATTLASTGCSVSESSSASIPSYLTVTVHGNTMSKLIGCTRTLRTPYMRPQLPSPALRLRPSLLPKPPLPLVSRVERPSARQSSPTTDPLVASPSPGRHLVIDG</sequence>
<comment type="caution">
    <text evidence="2">The sequence shown here is derived from an EMBL/GenBank/DDBJ whole genome shotgun (WGS) entry which is preliminary data.</text>
</comment>
<evidence type="ECO:0000313" key="3">
    <source>
        <dbReference type="Proteomes" id="UP000287651"/>
    </source>
</evidence>
<dbReference type="EMBL" id="AMZH03001731">
    <property type="protein sequence ID" value="RRT78232.1"/>
    <property type="molecule type" value="Genomic_DNA"/>
</dbReference>
<organism evidence="2 3">
    <name type="scientific">Ensete ventricosum</name>
    <name type="common">Abyssinian banana</name>
    <name type="synonym">Musa ensete</name>
    <dbReference type="NCBI Taxonomy" id="4639"/>
    <lineage>
        <taxon>Eukaryota</taxon>
        <taxon>Viridiplantae</taxon>
        <taxon>Streptophyta</taxon>
        <taxon>Embryophyta</taxon>
        <taxon>Tracheophyta</taxon>
        <taxon>Spermatophyta</taxon>
        <taxon>Magnoliopsida</taxon>
        <taxon>Liliopsida</taxon>
        <taxon>Zingiberales</taxon>
        <taxon>Musaceae</taxon>
        <taxon>Ensete</taxon>
    </lineage>
</organism>
<feature type="compositionally biased region" description="Low complexity" evidence="1">
    <location>
        <begin position="150"/>
        <end position="161"/>
    </location>
</feature>
<name>A0A427APT1_ENSVE</name>